<dbReference type="AlphaFoldDB" id="A0AA96GHB8"/>
<dbReference type="EMBL" id="CP116967">
    <property type="protein sequence ID" value="WNM60170.1"/>
    <property type="molecule type" value="Genomic_DNA"/>
</dbReference>
<dbReference type="InterPro" id="IPR053186">
    <property type="entry name" value="QDO-related"/>
</dbReference>
<feature type="domain" description="Pirin C-terminal" evidence="5">
    <location>
        <begin position="183"/>
        <end position="284"/>
    </location>
</feature>
<dbReference type="Gene3D" id="2.60.120.10">
    <property type="entry name" value="Jelly Rolls"/>
    <property type="match status" value="2"/>
</dbReference>
<keyword evidence="2" id="KW-0479">Metal-binding</keyword>
<organism evidence="6 7">
    <name type="scientific">Candidatus Nitrospira allomarina</name>
    <dbReference type="NCBI Taxonomy" id="3020900"/>
    <lineage>
        <taxon>Bacteria</taxon>
        <taxon>Pseudomonadati</taxon>
        <taxon>Nitrospirota</taxon>
        <taxon>Nitrospiria</taxon>
        <taxon>Nitrospirales</taxon>
        <taxon>Nitrospiraceae</taxon>
        <taxon>Nitrospira</taxon>
    </lineage>
</organism>
<evidence type="ECO:0000313" key="6">
    <source>
        <dbReference type="EMBL" id="WNM60170.1"/>
    </source>
</evidence>
<dbReference type="KEGG" id="nall:PP769_18825"/>
<evidence type="ECO:0000256" key="2">
    <source>
        <dbReference type="PIRSR" id="PIRSR006232-1"/>
    </source>
</evidence>
<evidence type="ECO:0000259" key="5">
    <source>
        <dbReference type="Pfam" id="PF05726"/>
    </source>
</evidence>
<dbReference type="PANTHER" id="PTHR43594:SF1">
    <property type="entry name" value="QUERCETIN 2,3-DIOXYGENASE PA2418-RELATED"/>
    <property type="match status" value="1"/>
</dbReference>
<reference evidence="6 7" key="1">
    <citation type="submission" date="2023-01" db="EMBL/GenBank/DDBJ databases">
        <title>Cultivation and genomic characterization of new, ubiquitous marine nitrite-oxidizing bacteria from the Nitrospirales.</title>
        <authorList>
            <person name="Mueller A.J."/>
            <person name="Daebeler A."/>
            <person name="Herbold C.W."/>
            <person name="Kirkegaard R.H."/>
            <person name="Daims H."/>
        </authorList>
    </citation>
    <scope>NUCLEOTIDE SEQUENCE [LARGE SCALE GENOMIC DNA]</scope>
    <source>
        <strain evidence="6 7">VA</strain>
    </source>
</reference>
<dbReference type="RefSeq" id="WP_376753458.1">
    <property type="nucleotide sequence ID" value="NZ_CP116967.1"/>
</dbReference>
<feature type="binding site" evidence="2">
    <location>
        <position position="63"/>
    </location>
    <ligand>
        <name>Fe cation</name>
        <dbReference type="ChEBI" id="CHEBI:24875"/>
    </ligand>
</feature>
<sequence>MKSISGIYKPGSTHMVGDGFPARNIFPSQNLTEEISPFLLLDYAGPASFPPTNQRRGVGEHPHRGFETVTIVYQGKVAHRDSAGNGGTIGPGDVQWMTAASGVVHEELHEQAWAREGGTLQMIQLWVNLPKSLKMGAPRYQTVLNEDIPHSNLGGPGGVIRVIAGEYEGLKGPARTFTPVHLYDLSLLAGHRAELRLPVGYNTGLFVLSGKLVVNGSDKVGEAEMALCDPQGTQVDLEATEEARVLVLSGEPILEPVARMGPFVMNTDEELVQAVNDYRAGRMGRLE</sequence>
<evidence type="ECO:0000259" key="4">
    <source>
        <dbReference type="Pfam" id="PF02678"/>
    </source>
</evidence>
<evidence type="ECO:0000256" key="1">
    <source>
        <dbReference type="ARBA" id="ARBA00008416"/>
    </source>
</evidence>
<dbReference type="CDD" id="cd02247">
    <property type="entry name" value="cupin_pirin_C"/>
    <property type="match status" value="1"/>
</dbReference>
<dbReference type="Proteomes" id="UP001302719">
    <property type="component" value="Chromosome"/>
</dbReference>
<dbReference type="InterPro" id="IPR011051">
    <property type="entry name" value="RmlC_Cupin_sf"/>
</dbReference>
<feature type="domain" description="Pirin N-terminal" evidence="4">
    <location>
        <begin position="21"/>
        <end position="127"/>
    </location>
</feature>
<dbReference type="PANTHER" id="PTHR43594">
    <property type="entry name" value="QUERCETIN 2,3-DIOXYGENASE"/>
    <property type="match status" value="1"/>
</dbReference>
<dbReference type="InterPro" id="IPR014710">
    <property type="entry name" value="RmlC-like_jellyroll"/>
</dbReference>
<dbReference type="InterPro" id="IPR012093">
    <property type="entry name" value="Pirin"/>
</dbReference>
<comment type="similarity">
    <text evidence="1 3">Belongs to the pirin family.</text>
</comment>
<keyword evidence="2" id="KW-0408">Iron</keyword>
<accession>A0AA96GHB8</accession>
<name>A0AA96GHB8_9BACT</name>
<feature type="binding site" evidence="2">
    <location>
        <position position="105"/>
    </location>
    <ligand>
        <name>Fe cation</name>
        <dbReference type="ChEBI" id="CHEBI:24875"/>
    </ligand>
</feature>
<evidence type="ECO:0000256" key="3">
    <source>
        <dbReference type="RuleBase" id="RU003457"/>
    </source>
</evidence>
<dbReference type="Pfam" id="PF05726">
    <property type="entry name" value="Pirin_C"/>
    <property type="match status" value="1"/>
</dbReference>
<feature type="binding site" evidence="2">
    <location>
        <position position="107"/>
    </location>
    <ligand>
        <name>Fe cation</name>
        <dbReference type="ChEBI" id="CHEBI:24875"/>
    </ligand>
</feature>
<dbReference type="InterPro" id="IPR003829">
    <property type="entry name" value="Pirin_N_dom"/>
</dbReference>
<comment type="cofactor">
    <cofactor evidence="2">
        <name>Fe cation</name>
        <dbReference type="ChEBI" id="CHEBI:24875"/>
    </cofactor>
    <text evidence="2">Binds 1 Fe cation per subunit.</text>
</comment>
<dbReference type="PIRSF" id="PIRSF006232">
    <property type="entry name" value="Pirin"/>
    <property type="match status" value="1"/>
</dbReference>
<evidence type="ECO:0000313" key="7">
    <source>
        <dbReference type="Proteomes" id="UP001302719"/>
    </source>
</evidence>
<gene>
    <name evidence="6" type="ORF">PP769_18825</name>
</gene>
<proteinExistence type="inferred from homology"/>
<dbReference type="CDD" id="cd02909">
    <property type="entry name" value="cupin_pirin_N"/>
    <property type="match status" value="1"/>
</dbReference>
<dbReference type="InterPro" id="IPR008778">
    <property type="entry name" value="Pirin_C_dom"/>
</dbReference>
<keyword evidence="7" id="KW-1185">Reference proteome</keyword>
<dbReference type="SUPFAM" id="SSF51182">
    <property type="entry name" value="RmlC-like cupins"/>
    <property type="match status" value="1"/>
</dbReference>
<protein>
    <submittedName>
        <fullName evidence="6">Pirin family protein</fullName>
    </submittedName>
</protein>
<dbReference type="Pfam" id="PF02678">
    <property type="entry name" value="Pirin"/>
    <property type="match status" value="1"/>
</dbReference>
<feature type="binding site" evidence="2">
    <location>
        <position position="61"/>
    </location>
    <ligand>
        <name>Fe cation</name>
        <dbReference type="ChEBI" id="CHEBI:24875"/>
    </ligand>
</feature>
<dbReference type="GO" id="GO:0046872">
    <property type="term" value="F:metal ion binding"/>
    <property type="evidence" value="ECO:0007669"/>
    <property type="project" value="UniProtKB-KW"/>
</dbReference>